<dbReference type="SUPFAM" id="SSF51197">
    <property type="entry name" value="Clavaminate synthase-like"/>
    <property type="match status" value="1"/>
</dbReference>
<accession>A0A382AL26</accession>
<dbReference type="EMBL" id="UINC01025805">
    <property type="protein sequence ID" value="SVB02074.1"/>
    <property type="molecule type" value="Genomic_DNA"/>
</dbReference>
<protein>
    <submittedName>
        <fullName evidence="1">Uncharacterized protein</fullName>
    </submittedName>
</protein>
<dbReference type="AlphaFoldDB" id="A0A382AL26"/>
<reference evidence="1" key="1">
    <citation type="submission" date="2018-05" db="EMBL/GenBank/DDBJ databases">
        <authorList>
            <person name="Lanie J.A."/>
            <person name="Ng W.-L."/>
            <person name="Kazmierczak K.M."/>
            <person name="Andrzejewski T.M."/>
            <person name="Davidsen T.M."/>
            <person name="Wayne K.J."/>
            <person name="Tettelin H."/>
            <person name="Glass J.I."/>
            <person name="Rusch D."/>
            <person name="Podicherti R."/>
            <person name="Tsui H.-C.T."/>
            <person name="Winkler M.E."/>
        </authorList>
    </citation>
    <scope>NUCLEOTIDE SEQUENCE</scope>
</reference>
<sequence>MTDVEPGDGGLIVILGSYKGEFARPDDLLSPDEEGLDAVQDPVFTNLIPKSGDFLVISELLTQGVLRWRHKDKDRRFLVLRYVPQYEGKMSLPEAILELLVPETQELVSSVGYGHQKEITQQDVVTLSALGG</sequence>
<organism evidence="1">
    <name type="scientific">marine metagenome</name>
    <dbReference type="NCBI Taxonomy" id="408172"/>
    <lineage>
        <taxon>unclassified sequences</taxon>
        <taxon>metagenomes</taxon>
        <taxon>ecological metagenomes</taxon>
    </lineage>
</organism>
<proteinExistence type="predicted"/>
<name>A0A382AL26_9ZZZZ</name>
<evidence type="ECO:0000313" key="1">
    <source>
        <dbReference type="EMBL" id="SVB02074.1"/>
    </source>
</evidence>
<gene>
    <name evidence="1" type="ORF">METZ01_LOCUS154928</name>
</gene>
<dbReference type="Gene3D" id="2.60.120.620">
    <property type="entry name" value="q2cbj1_9rhob like domain"/>
    <property type="match status" value="1"/>
</dbReference>